<organism evidence="2 3">
    <name type="scientific">Corchorus capsularis</name>
    <name type="common">Jute</name>
    <dbReference type="NCBI Taxonomy" id="210143"/>
    <lineage>
        <taxon>Eukaryota</taxon>
        <taxon>Viridiplantae</taxon>
        <taxon>Streptophyta</taxon>
        <taxon>Embryophyta</taxon>
        <taxon>Tracheophyta</taxon>
        <taxon>Spermatophyta</taxon>
        <taxon>Magnoliopsida</taxon>
        <taxon>eudicotyledons</taxon>
        <taxon>Gunneridae</taxon>
        <taxon>Pentapetalae</taxon>
        <taxon>rosids</taxon>
        <taxon>malvids</taxon>
        <taxon>Malvales</taxon>
        <taxon>Malvaceae</taxon>
        <taxon>Grewioideae</taxon>
        <taxon>Apeibeae</taxon>
        <taxon>Corchorus</taxon>
    </lineage>
</organism>
<feature type="compositionally biased region" description="Polar residues" evidence="1">
    <location>
        <begin position="13"/>
        <end position="22"/>
    </location>
</feature>
<protein>
    <submittedName>
        <fullName evidence="2">Uncharacterized protein</fullName>
    </submittedName>
</protein>
<dbReference type="Proteomes" id="UP000188268">
    <property type="component" value="Unassembled WGS sequence"/>
</dbReference>
<dbReference type="Gramene" id="OMP06363">
    <property type="protein sequence ID" value="OMP06363"/>
    <property type="gene ID" value="CCACVL1_01610"/>
</dbReference>
<comment type="caution">
    <text evidence="2">The sequence shown here is derived from an EMBL/GenBank/DDBJ whole genome shotgun (WGS) entry which is preliminary data.</text>
</comment>
<reference evidence="2 3" key="1">
    <citation type="submission" date="2013-09" db="EMBL/GenBank/DDBJ databases">
        <title>Corchorus capsularis genome sequencing.</title>
        <authorList>
            <person name="Alam M."/>
            <person name="Haque M.S."/>
            <person name="Islam M.S."/>
            <person name="Emdad E.M."/>
            <person name="Islam M.M."/>
            <person name="Ahmed B."/>
            <person name="Halim A."/>
            <person name="Hossen Q.M.M."/>
            <person name="Hossain M.Z."/>
            <person name="Ahmed R."/>
            <person name="Khan M.M."/>
            <person name="Islam R."/>
            <person name="Rashid M.M."/>
            <person name="Khan S.A."/>
            <person name="Rahman M.S."/>
            <person name="Alam M."/>
        </authorList>
    </citation>
    <scope>NUCLEOTIDE SEQUENCE [LARGE SCALE GENOMIC DNA]</scope>
    <source>
        <strain evidence="3">cv. CVL-1</strain>
        <tissue evidence="2">Whole seedling</tissue>
    </source>
</reference>
<proteinExistence type="predicted"/>
<dbReference type="EMBL" id="AWWV01004941">
    <property type="protein sequence ID" value="OMP06363.1"/>
    <property type="molecule type" value="Genomic_DNA"/>
</dbReference>
<feature type="region of interest" description="Disordered" evidence="1">
    <location>
        <begin position="1"/>
        <end position="22"/>
    </location>
</feature>
<dbReference type="AlphaFoldDB" id="A0A1R3KGZ6"/>
<gene>
    <name evidence="2" type="ORF">CCACVL1_01610</name>
</gene>
<evidence type="ECO:0000256" key="1">
    <source>
        <dbReference type="SAM" id="MobiDB-lite"/>
    </source>
</evidence>
<accession>A0A1R3KGZ6</accession>
<name>A0A1R3KGZ6_COCAP</name>
<evidence type="ECO:0000313" key="2">
    <source>
        <dbReference type="EMBL" id="OMP06363.1"/>
    </source>
</evidence>
<feature type="non-terminal residue" evidence="2">
    <location>
        <position position="22"/>
    </location>
</feature>
<keyword evidence="3" id="KW-1185">Reference proteome</keyword>
<sequence>MTHPLVLIADSSMRISSSRKPE</sequence>
<evidence type="ECO:0000313" key="3">
    <source>
        <dbReference type="Proteomes" id="UP000188268"/>
    </source>
</evidence>